<protein>
    <submittedName>
        <fullName evidence="1">Uncharacterized protein</fullName>
    </submittedName>
</protein>
<comment type="caution">
    <text evidence="1">The sequence shown here is derived from an EMBL/GenBank/DDBJ whole genome shotgun (WGS) entry which is preliminary data.</text>
</comment>
<proteinExistence type="predicted"/>
<organism evidence="1 2">
    <name type="scientific">Mycena pura</name>
    <dbReference type="NCBI Taxonomy" id="153505"/>
    <lineage>
        <taxon>Eukaryota</taxon>
        <taxon>Fungi</taxon>
        <taxon>Dikarya</taxon>
        <taxon>Basidiomycota</taxon>
        <taxon>Agaricomycotina</taxon>
        <taxon>Agaricomycetes</taxon>
        <taxon>Agaricomycetidae</taxon>
        <taxon>Agaricales</taxon>
        <taxon>Marasmiineae</taxon>
        <taxon>Mycenaceae</taxon>
        <taxon>Mycena</taxon>
    </lineage>
</organism>
<evidence type="ECO:0000313" key="2">
    <source>
        <dbReference type="Proteomes" id="UP001219525"/>
    </source>
</evidence>
<sequence>MSSACDPAHTYIFAPYAVLGETPSANDAIRSENKRRLQSFLTQYASEGSRINYRTPLPILLHTIGEGFKRGEHYAPYDAIRGETPENKLRLESFFKRYDVPFREPSRSGREAISWSESIEICEEGMARIQGILILTNCVRLIESDHRYGRISPRQIVEYLQSAENLVASWNMLRGLLQTKRTLSMRARIETLLDDMTQESDLQSHLDAIDELTELHVELCDRSRKRQNTRKTRRKLNDLVKAQLAKVNKLIESFGRVYEDYTAGGRKEITCFLEERVRADPQRSVVDKRLPAFRHHARRPYLARTALLVVADDLGDFGLKNNNKITRKLLCKVVYIWDFFALSATVHRPAHRVRQPASASSTAMGYHLGHQHRAVRVVVRISNAHAAALPRDIPGRLRSGSVDSGQMQSRCPRLPPIWVIPPGRERVLGVADDIGLLGLACQAPLCTVLSPASAIGTAMARRHCTTFDAITDTSPSEMRADTFRSFPLIRAHLARSSSSPTTSKTMKHLLHVVLYILDGFGICSRAPLFAVLRACQLAKSQITSAETTARPSKVAVAGHLLSLRDEIIPTLCTIVLPSAYPVPPLHTPTCLHRKQLAKMLPFNAYWHGFERGSDVFGSNGTRLITAAPKQNLQENIALAVGEEKKHAKKACPAPHIVLDLASATSGDQRALYCIQ</sequence>
<accession>A0AAD6Y4G6</accession>
<dbReference type="Proteomes" id="UP001219525">
    <property type="component" value="Unassembled WGS sequence"/>
</dbReference>
<gene>
    <name evidence="1" type="ORF">GGX14DRAFT_674038</name>
</gene>
<dbReference type="EMBL" id="JARJCW010000086">
    <property type="protein sequence ID" value="KAJ7196138.1"/>
    <property type="molecule type" value="Genomic_DNA"/>
</dbReference>
<reference evidence="1" key="1">
    <citation type="submission" date="2023-03" db="EMBL/GenBank/DDBJ databases">
        <title>Massive genome expansion in bonnet fungi (Mycena s.s.) driven by repeated elements and novel gene families across ecological guilds.</title>
        <authorList>
            <consortium name="Lawrence Berkeley National Laboratory"/>
            <person name="Harder C.B."/>
            <person name="Miyauchi S."/>
            <person name="Viragh M."/>
            <person name="Kuo A."/>
            <person name="Thoen E."/>
            <person name="Andreopoulos B."/>
            <person name="Lu D."/>
            <person name="Skrede I."/>
            <person name="Drula E."/>
            <person name="Henrissat B."/>
            <person name="Morin E."/>
            <person name="Kohler A."/>
            <person name="Barry K."/>
            <person name="LaButti K."/>
            <person name="Morin E."/>
            <person name="Salamov A."/>
            <person name="Lipzen A."/>
            <person name="Mereny Z."/>
            <person name="Hegedus B."/>
            <person name="Baldrian P."/>
            <person name="Stursova M."/>
            <person name="Weitz H."/>
            <person name="Taylor A."/>
            <person name="Grigoriev I.V."/>
            <person name="Nagy L.G."/>
            <person name="Martin F."/>
            <person name="Kauserud H."/>
        </authorList>
    </citation>
    <scope>NUCLEOTIDE SEQUENCE</scope>
    <source>
        <strain evidence="1">9144</strain>
    </source>
</reference>
<name>A0AAD6Y4G6_9AGAR</name>
<keyword evidence="2" id="KW-1185">Reference proteome</keyword>
<dbReference type="AlphaFoldDB" id="A0AAD6Y4G6"/>
<evidence type="ECO:0000313" key="1">
    <source>
        <dbReference type="EMBL" id="KAJ7196138.1"/>
    </source>
</evidence>